<dbReference type="InterPro" id="IPR018110">
    <property type="entry name" value="Mandel_Rmase/mucon_lact_enz_CS"/>
</dbReference>
<gene>
    <name evidence="7" type="ORF">FRUB_00903</name>
</gene>
<evidence type="ECO:0000256" key="3">
    <source>
        <dbReference type="ARBA" id="ARBA00022723"/>
    </source>
</evidence>
<dbReference type="GO" id="GO:0016854">
    <property type="term" value="F:racemase and epimerase activity"/>
    <property type="evidence" value="ECO:0007669"/>
    <property type="project" value="UniProtKB-ARBA"/>
</dbReference>
<dbReference type="InterPro" id="IPR029065">
    <property type="entry name" value="Enolase_C-like"/>
</dbReference>
<evidence type="ECO:0000313" key="8">
    <source>
        <dbReference type="Proteomes" id="UP000214646"/>
    </source>
</evidence>
<comment type="similarity">
    <text evidence="2">Belongs to the mandelate racemase/muconate lactonizing enzyme family.</text>
</comment>
<evidence type="ECO:0000313" key="7">
    <source>
        <dbReference type="EMBL" id="OWK47204.1"/>
    </source>
</evidence>
<keyword evidence="8" id="KW-1185">Reference proteome</keyword>
<dbReference type="PANTHER" id="PTHR48073">
    <property type="entry name" value="O-SUCCINYLBENZOATE SYNTHASE-RELATED"/>
    <property type="match status" value="1"/>
</dbReference>
<dbReference type="FunFam" id="3.30.390.10:FF:000009">
    <property type="entry name" value="Hydrophobic dipeptide epimerase"/>
    <property type="match status" value="1"/>
</dbReference>
<dbReference type="InterPro" id="IPR013341">
    <property type="entry name" value="Mandelate_racemase_N_dom"/>
</dbReference>
<name>A0A225E609_9BACT</name>
<evidence type="ECO:0000256" key="5">
    <source>
        <dbReference type="ARBA" id="ARBA00023235"/>
    </source>
</evidence>
<keyword evidence="4" id="KW-0460">Magnesium</keyword>
<dbReference type="GO" id="GO:0046872">
    <property type="term" value="F:metal ion binding"/>
    <property type="evidence" value="ECO:0007669"/>
    <property type="project" value="UniProtKB-KW"/>
</dbReference>
<dbReference type="SMART" id="SM00922">
    <property type="entry name" value="MR_MLE"/>
    <property type="match status" value="1"/>
</dbReference>
<reference evidence="8" key="1">
    <citation type="submission" date="2017-06" db="EMBL/GenBank/DDBJ databases">
        <title>Genome analysis of Fimbriiglobus ruber SP5, the first member of the order Planctomycetales with confirmed chitinolytic capability.</title>
        <authorList>
            <person name="Ravin N.V."/>
            <person name="Rakitin A.L."/>
            <person name="Ivanova A.A."/>
            <person name="Beletsky A.V."/>
            <person name="Kulichevskaya I.S."/>
            <person name="Mardanov A.V."/>
            <person name="Dedysh S.N."/>
        </authorList>
    </citation>
    <scope>NUCLEOTIDE SEQUENCE [LARGE SCALE GENOMIC DNA]</scope>
    <source>
        <strain evidence="8">SP5</strain>
    </source>
</reference>
<dbReference type="InterPro" id="IPR036849">
    <property type="entry name" value="Enolase-like_C_sf"/>
</dbReference>
<sequence>MKITQIEPIPVCVPLKKGMTAKTAHGEHVVSPYVLVKVHTDEGLVGLGEATISGLWSGETQAGTMAAIREYLAPQLVGKDPRDITAARRAMDFIIKLNPFAKAAVEMALWDIAGKAVGLPVYQLLGGKVRDRVRIKLVVWARDVPGSVAMAEQHLALGVTCVKVKVGLDPETDVARVRAVRKVAGPDIPVTIDANCGWTIQQAKSCLRRLADENLLLAEQPIPAGDPLALAELRRDTPAPIMADESVFTLQDAWLLTTHRAADILSVYPGKHGGIAATAEIIAVAKAAGIRCTIGSNLELGIGTAAMLHVAAAFPEIDCDTFPADTIGPLYHDGDVITQPLDLGPPYAVVPDGPGLGVTLDEKELARWRTG</sequence>
<dbReference type="Proteomes" id="UP000214646">
    <property type="component" value="Unassembled WGS sequence"/>
</dbReference>
<dbReference type="Pfam" id="PF13378">
    <property type="entry name" value="MR_MLE_C"/>
    <property type="match status" value="1"/>
</dbReference>
<accession>A0A225E609</accession>
<dbReference type="SUPFAM" id="SSF54826">
    <property type="entry name" value="Enolase N-terminal domain-like"/>
    <property type="match status" value="1"/>
</dbReference>
<dbReference type="SFLD" id="SFLDS00001">
    <property type="entry name" value="Enolase"/>
    <property type="match status" value="1"/>
</dbReference>
<evidence type="ECO:0000256" key="2">
    <source>
        <dbReference type="ARBA" id="ARBA00008031"/>
    </source>
</evidence>
<proteinExistence type="inferred from homology"/>
<dbReference type="InterPro" id="IPR013342">
    <property type="entry name" value="Mandelate_racemase_C"/>
</dbReference>
<dbReference type="GO" id="GO:0006518">
    <property type="term" value="P:peptide metabolic process"/>
    <property type="evidence" value="ECO:0007669"/>
    <property type="project" value="UniProtKB-ARBA"/>
</dbReference>
<organism evidence="7 8">
    <name type="scientific">Fimbriiglobus ruber</name>
    <dbReference type="NCBI Taxonomy" id="1908690"/>
    <lineage>
        <taxon>Bacteria</taxon>
        <taxon>Pseudomonadati</taxon>
        <taxon>Planctomycetota</taxon>
        <taxon>Planctomycetia</taxon>
        <taxon>Gemmatales</taxon>
        <taxon>Gemmataceae</taxon>
        <taxon>Fimbriiglobus</taxon>
    </lineage>
</organism>
<dbReference type="GO" id="GO:0009063">
    <property type="term" value="P:amino acid catabolic process"/>
    <property type="evidence" value="ECO:0007669"/>
    <property type="project" value="InterPro"/>
</dbReference>
<keyword evidence="3" id="KW-0479">Metal-binding</keyword>
<comment type="cofactor">
    <cofactor evidence="1">
        <name>Mg(2+)</name>
        <dbReference type="ChEBI" id="CHEBI:18420"/>
    </cofactor>
</comment>
<dbReference type="EMBL" id="NIDE01000001">
    <property type="protein sequence ID" value="OWK47204.1"/>
    <property type="molecule type" value="Genomic_DNA"/>
</dbReference>
<dbReference type="Gene3D" id="3.30.390.10">
    <property type="entry name" value="Enolase-like, N-terminal domain"/>
    <property type="match status" value="1"/>
</dbReference>
<dbReference type="Gene3D" id="3.20.20.120">
    <property type="entry name" value="Enolase-like C-terminal domain"/>
    <property type="match status" value="1"/>
</dbReference>
<dbReference type="OrthoDB" id="9785902at2"/>
<dbReference type="RefSeq" id="WP_088252339.1">
    <property type="nucleotide sequence ID" value="NZ_NIDE01000001.1"/>
</dbReference>
<dbReference type="PROSITE" id="PS00908">
    <property type="entry name" value="MR_MLE_1"/>
    <property type="match status" value="1"/>
</dbReference>
<dbReference type="AlphaFoldDB" id="A0A225E609"/>
<feature type="domain" description="Mandelate racemase/muconate lactonizing enzyme C-terminal" evidence="6">
    <location>
        <begin position="145"/>
        <end position="240"/>
    </location>
</feature>
<dbReference type="SUPFAM" id="SSF51604">
    <property type="entry name" value="Enolase C-terminal domain-like"/>
    <property type="match status" value="1"/>
</dbReference>
<comment type="caution">
    <text evidence="7">The sequence shown here is derived from an EMBL/GenBank/DDBJ whole genome shotgun (WGS) entry which is preliminary data.</text>
</comment>
<evidence type="ECO:0000256" key="4">
    <source>
        <dbReference type="ARBA" id="ARBA00022842"/>
    </source>
</evidence>
<keyword evidence="5" id="KW-0413">Isomerase</keyword>
<dbReference type="Pfam" id="PF02746">
    <property type="entry name" value="MR_MLE_N"/>
    <property type="match status" value="1"/>
</dbReference>
<dbReference type="SFLD" id="SFLDG00180">
    <property type="entry name" value="muconate_cycloisomerase"/>
    <property type="match status" value="1"/>
</dbReference>
<dbReference type="InterPro" id="IPR029017">
    <property type="entry name" value="Enolase-like_N"/>
</dbReference>
<dbReference type="PANTHER" id="PTHR48073:SF2">
    <property type="entry name" value="O-SUCCINYLBENZOATE SYNTHASE"/>
    <property type="match status" value="1"/>
</dbReference>
<evidence type="ECO:0000259" key="6">
    <source>
        <dbReference type="SMART" id="SM00922"/>
    </source>
</evidence>
<protein>
    <submittedName>
        <fullName evidence="7">Mandelate racemase/muconate lactonizing protein</fullName>
    </submittedName>
</protein>
<evidence type="ECO:0000256" key="1">
    <source>
        <dbReference type="ARBA" id="ARBA00001946"/>
    </source>
</evidence>